<keyword evidence="2" id="KW-0472">Membrane</keyword>
<accession>A0A3P7M3Z1</accession>
<gene>
    <name evidence="3" type="ORF">DILT_LOCUS12799</name>
</gene>
<evidence type="ECO:0000256" key="2">
    <source>
        <dbReference type="SAM" id="Phobius"/>
    </source>
</evidence>
<dbReference type="Pfam" id="PF09772">
    <property type="entry name" value="Tmem26"/>
    <property type="match status" value="1"/>
</dbReference>
<proteinExistence type="predicted"/>
<dbReference type="PANTHER" id="PTHR22168:SF3">
    <property type="entry name" value="TRANSMEMBRANE PROTEIN 26"/>
    <property type="match status" value="1"/>
</dbReference>
<feature type="compositionally biased region" description="Low complexity" evidence="1">
    <location>
        <begin position="103"/>
        <end position="123"/>
    </location>
</feature>
<evidence type="ECO:0000313" key="4">
    <source>
        <dbReference type="Proteomes" id="UP000281553"/>
    </source>
</evidence>
<keyword evidence="2" id="KW-1133">Transmembrane helix</keyword>
<dbReference type="EMBL" id="UYRU01067733">
    <property type="protein sequence ID" value="VDN16968.1"/>
    <property type="molecule type" value="Genomic_DNA"/>
</dbReference>
<protein>
    <submittedName>
        <fullName evidence="3">Uncharacterized protein</fullName>
    </submittedName>
</protein>
<reference evidence="3 4" key="1">
    <citation type="submission" date="2018-11" db="EMBL/GenBank/DDBJ databases">
        <authorList>
            <consortium name="Pathogen Informatics"/>
        </authorList>
    </citation>
    <scope>NUCLEOTIDE SEQUENCE [LARGE SCALE GENOMIC DNA]</scope>
</reference>
<evidence type="ECO:0000256" key="1">
    <source>
        <dbReference type="SAM" id="MobiDB-lite"/>
    </source>
</evidence>
<dbReference type="AlphaFoldDB" id="A0A3P7M3Z1"/>
<feature type="region of interest" description="Disordered" evidence="1">
    <location>
        <begin position="94"/>
        <end position="123"/>
    </location>
</feature>
<dbReference type="Proteomes" id="UP000281553">
    <property type="component" value="Unassembled WGS sequence"/>
</dbReference>
<keyword evidence="4" id="KW-1185">Reference proteome</keyword>
<dbReference type="InterPro" id="IPR019169">
    <property type="entry name" value="Transmembrane_26"/>
</dbReference>
<evidence type="ECO:0000313" key="3">
    <source>
        <dbReference type="EMBL" id="VDN16968.1"/>
    </source>
</evidence>
<dbReference type="PANTHER" id="PTHR22168">
    <property type="entry name" value="TMEM26 PROTEIN"/>
    <property type="match status" value="1"/>
</dbReference>
<organism evidence="3 4">
    <name type="scientific">Dibothriocephalus latus</name>
    <name type="common">Fish tapeworm</name>
    <name type="synonym">Diphyllobothrium latum</name>
    <dbReference type="NCBI Taxonomy" id="60516"/>
    <lineage>
        <taxon>Eukaryota</taxon>
        <taxon>Metazoa</taxon>
        <taxon>Spiralia</taxon>
        <taxon>Lophotrochozoa</taxon>
        <taxon>Platyhelminthes</taxon>
        <taxon>Cestoda</taxon>
        <taxon>Eucestoda</taxon>
        <taxon>Diphyllobothriidea</taxon>
        <taxon>Diphyllobothriidae</taxon>
        <taxon>Dibothriocephalus</taxon>
    </lineage>
</organism>
<dbReference type="PROSITE" id="PS51257">
    <property type="entry name" value="PROKAR_LIPOPROTEIN"/>
    <property type="match status" value="1"/>
</dbReference>
<dbReference type="OrthoDB" id="10042902at2759"/>
<name>A0A3P7M3Z1_DIBLA</name>
<feature type="transmembrane region" description="Helical" evidence="2">
    <location>
        <begin position="201"/>
        <end position="223"/>
    </location>
</feature>
<keyword evidence="2" id="KW-0812">Transmembrane</keyword>
<sequence length="230" mass="25714">MKMQCRLTDMYFILSVTIACWILPNYVLKSGKLPTLLLTNMLTAADTFDLLNCLDEPLAPIPDIWRTVVYVWPASLLHLVCNNISTFADTATDAESGWDDSESQSSSTDYSGSDSSGSDSGSWSEYVVETNNQHFLLRGSSNIATFQSNSSPSEERITCPFSVIVGGGVLEILLSVVLQDLPFLCWRCNLLSRVNRYNPKIYFFAAKNLLFIIVQVFQGSVLLHQRLRCM</sequence>